<accession>A0A6N8DSS9</accession>
<name>A0A6N8DSS9_RHOAC</name>
<dbReference type="RefSeq" id="WP_155447273.1">
    <property type="nucleotide sequence ID" value="NZ_JAOQNR010000007.1"/>
</dbReference>
<protein>
    <recommendedName>
        <fullName evidence="3">Adenosylcobinamide hydrolase</fullName>
    </recommendedName>
</protein>
<evidence type="ECO:0000313" key="1">
    <source>
        <dbReference type="EMBL" id="MTV32585.1"/>
    </source>
</evidence>
<evidence type="ECO:0008006" key="3">
    <source>
        <dbReference type="Google" id="ProtNLM"/>
    </source>
</evidence>
<dbReference type="PANTHER" id="PTHR35336">
    <property type="entry name" value="ADENOSYLCOBINAMIDE AMIDOHYDROLASE"/>
    <property type="match status" value="1"/>
</dbReference>
<dbReference type="AlphaFoldDB" id="A0A6N8DSS9"/>
<dbReference type="EMBL" id="WNKS01000018">
    <property type="protein sequence ID" value="MTV32585.1"/>
    <property type="molecule type" value="Genomic_DNA"/>
</dbReference>
<gene>
    <name evidence="1" type="ORF">GJ654_16485</name>
</gene>
<organism evidence="1 2">
    <name type="scientific">Rhodoblastus acidophilus</name>
    <name type="common">Rhodopseudomonas acidophila</name>
    <dbReference type="NCBI Taxonomy" id="1074"/>
    <lineage>
        <taxon>Bacteria</taxon>
        <taxon>Pseudomonadati</taxon>
        <taxon>Pseudomonadota</taxon>
        <taxon>Alphaproteobacteria</taxon>
        <taxon>Hyphomicrobiales</taxon>
        <taxon>Rhodoblastaceae</taxon>
        <taxon>Rhodoblastus</taxon>
    </lineage>
</organism>
<dbReference type="Proteomes" id="UP000439113">
    <property type="component" value="Unassembled WGS sequence"/>
</dbReference>
<evidence type="ECO:0000313" key="2">
    <source>
        <dbReference type="Proteomes" id="UP000439113"/>
    </source>
</evidence>
<dbReference type="InterPro" id="IPR052209">
    <property type="entry name" value="CbiZ"/>
</dbReference>
<dbReference type="OrthoDB" id="9767827at2"/>
<dbReference type="Pfam" id="PF01955">
    <property type="entry name" value="CbiZ"/>
    <property type="match status" value="1"/>
</dbReference>
<dbReference type="PANTHER" id="PTHR35336:SF5">
    <property type="entry name" value="ADENOSYLCOBINAMIDE AMIDOHYDROLASE"/>
    <property type="match status" value="1"/>
</dbReference>
<reference evidence="1 2" key="1">
    <citation type="submission" date="2019-11" db="EMBL/GenBank/DDBJ databases">
        <title>Whole-genome sequence of a Rhodoblastus acidophilus DSM 142.</title>
        <authorList>
            <person name="Kyndt J.A."/>
            <person name="Meyer T.E."/>
        </authorList>
    </citation>
    <scope>NUCLEOTIDE SEQUENCE [LARGE SCALE GENOMIC DNA]</scope>
    <source>
        <strain evidence="1 2">DSM 142</strain>
    </source>
</reference>
<proteinExistence type="predicted"/>
<sequence length="227" mass="24287">MTDADLAWTALEPFEITFAPPFLTARFSAPQRTLGWSMSRPGFALAREIVWVEVRNADLSLDVDPDAFLRAKLASAGCPEALAFMTSRDISNHHVRLSHAEDVRAACLTTVGLSNGERVGARQRDRVFPGTINTLVHVSRPLSDGAFVEALSIAVQARTAAILETRPAQDEKPITGTGTDCVIIAAPCSGPPLRYAGLHTAVGEALGHAVYEATHEGALAWNAEFLG</sequence>
<dbReference type="InterPro" id="IPR002808">
    <property type="entry name" value="AdoCbi_amidolase"/>
</dbReference>
<comment type="caution">
    <text evidence="1">The sequence shown here is derived from an EMBL/GenBank/DDBJ whole genome shotgun (WGS) entry which is preliminary data.</text>
</comment>